<feature type="binding site" evidence="5">
    <location>
        <position position="104"/>
    </location>
    <ligand>
        <name>Zn(2+)</name>
        <dbReference type="ChEBI" id="CHEBI:29105"/>
    </ligand>
</feature>
<evidence type="ECO:0000256" key="1">
    <source>
        <dbReference type="ARBA" id="ARBA00022723"/>
    </source>
</evidence>
<feature type="binding site" evidence="5">
    <location>
        <position position="170"/>
    </location>
    <ligand>
        <name>Zn(2+)</name>
        <dbReference type="ChEBI" id="CHEBI:29105"/>
    </ligand>
</feature>
<evidence type="ECO:0000256" key="4">
    <source>
        <dbReference type="ARBA" id="ARBA00030762"/>
    </source>
</evidence>
<sequence>MKTHSLYPLMFRPQYRDYLWGGDLIATRYNRANTPRPCAESWELCGLPGHESVVANGPFEGVGLGHLTQTFGRDLVGAKAPDPERFPLLVKILDVHSRLSVQVHPDAKAAASLGGEPKHEMWYLLDAAPNATLWAGLRPDADLANLAEPDLVAHRTHTGDVFDVPAGLVHCIGPGNLLYEVQQPSDTTLRVHDWGRGRPTQPEAARVAIHPGLRATCLPQPAAKRDLCPRLSTPDFSFATLSLTHGRTLHTTEQSLMVLFCAEGKTTLEHDGPHPLTLLPGDSVLIPARQTVFLHPFAPTKLLVTTL</sequence>
<dbReference type="Pfam" id="PF20511">
    <property type="entry name" value="PMI_typeI_cat"/>
    <property type="match status" value="1"/>
</dbReference>
<name>A0A9D1NLG5_9BACT</name>
<dbReference type="AlphaFoldDB" id="A0A9D1NLG5"/>
<organism evidence="9 10">
    <name type="scientific">Candidatus Spyradenecus faecavium</name>
    <dbReference type="NCBI Taxonomy" id="2840947"/>
    <lineage>
        <taxon>Bacteria</taxon>
        <taxon>Pseudomonadati</taxon>
        <taxon>Lentisphaerota</taxon>
        <taxon>Lentisphaeria</taxon>
        <taxon>Lentisphaerales</taxon>
        <taxon>Lentisphaeraceae</taxon>
        <taxon>Lentisphaeraceae incertae sedis</taxon>
        <taxon>Candidatus Spyradenecus</taxon>
    </lineage>
</organism>
<dbReference type="Gene3D" id="2.60.120.10">
    <property type="entry name" value="Jelly Rolls"/>
    <property type="match status" value="2"/>
</dbReference>
<evidence type="ECO:0000259" key="8">
    <source>
        <dbReference type="Pfam" id="PF21621"/>
    </source>
</evidence>
<dbReference type="SUPFAM" id="SSF51182">
    <property type="entry name" value="RmlC-like cupins"/>
    <property type="match status" value="1"/>
</dbReference>
<evidence type="ECO:0000256" key="6">
    <source>
        <dbReference type="PIRSR" id="PIRSR036894-2"/>
    </source>
</evidence>
<dbReference type="InterPro" id="IPR046457">
    <property type="entry name" value="PMI_typeI_cat"/>
</dbReference>
<evidence type="ECO:0000259" key="7">
    <source>
        <dbReference type="Pfam" id="PF20511"/>
    </source>
</evidence>
<accession>A0A9D1NLG5</accession>
<dbReference type="PIRSF" id="PIRSF036894">
    <property type="entry name" value="PMI_Firm_short"/>
    <property type="match status" value="1"/>
</dbReference>
<dbReference type="Pfam" id="PF21621">
    <property type="entry name" value="MPI_cupin_dom"/>
    <property type="match status" value="1"/>
</dbReference>
<protein>
    <recommendedName>
        <fullName evidence="3">Phosphohexomutase</fullName>
    </recommendedName>
    <alternativeName>
        <fullName evidence="4">Phosphomannose isomerase</fullName>
    </alternativeName>
</protein>
<dbReference type="PANTHER" id="PTHR42742:SF3">
    <property type="entry name" value="FRUCTOKINASE"/>
    <property type="match status" value="1"/>
</dbReference>
<dbReference type="Proteomes" id="UP000886845">
    <property type="component" value="Unassembled WGS sequence"/>
</dbReference>
<reference evidence="9" key="1">
    <citation type="submission" date="2020-10" db="EMBL/GenBank/DDBJ databases">
        <authorList>
            <person name="Gilroy R."/>
        </authorList>
    </citation>
    <scope>NUCLEOTIDE SEQUENCE</scope>
    <source>
        <strain evidence="9">35461</strain>
    </source>
</reference>
<feature type="domain" description="Mannose-6-phosphate isomerase cupin" evidence="8">
    <location>
        <begin position="233"/>
        <end position="291"/>
    </location>
</feature>
<evidence type="ECO:0000313" key="9">
    <source>
        <dbReference type="EMBL" id="HIV08820.1"/>
    </source>
</evidence>
<dbReference type="InterPro" id="IPR011051">
    <property type="entry name" value="RmlC_Cupin_sf"/>
</dbReference>
<comment type="caution">
    <text evidence="9">The sequence shown here is derived from an EMBL/GenBank/DDBJ whole genome shotgun (WGS) entry which is preliminary data.</text>
</comment>
<dbReference type="PANTHER" id="PTHR42742">
    <property type="entry name" value="TRANSCRIPTIONAL REPRESSOR MPRA"/>
    <property type="match status" value="1"/>
</dbReference>
<keyword evidence="9" id="KW-0413">Isomerase</keyword>
<dbReference type="InterPro" id="IPR049071">
    <property type="entry name" value="MPI_cupin_dom"/>
</dbReference>
<keyword evidence="2 5" id="KW-0862">Zinc</keyword>
<dbReference type="GO" id="GO:0005975">
    <property type="term" value="P:carbohydrate metabolic process"/>
    <property type="evidence" value="ECO:0007669"/>
    <property type="project" value="InterPro"/>
</dbReference>
<keyword evidence="1 5" id="KW-0479">Metal-binding</keyword>
<feature type="domain" description="Phosphomannose isomerase type I catalytic" evidence="7">
    <location>
        <begin position="12"/>
        <end position="113"/>
    </location>
</feature>
<comment type="cofactor">
    <cofactor evidence="5">
        <name>Zn(2+)</name>
        <dbReference type="ChEBI" id="CHEBI:29105"/>
    </cofactor>
    <text evidence="5">Binds 1 zinc ion per subunit.</text>
</comment>
<dbReference type="GO" id="GO:0008270">
    <property type="term" value="F:zinc ion binding"/>
    <property type="evidence" value="ECO:0007669"/>
    <property type="project" value="InterPro"/>
</dbReference>
<dbReference type="GO" id="GO:0004476">
    <property type="term" value="F:mannose-6-phosphate isomerase activity"/>
    <property type="evidence" value="ECO:0007669"/>
    <property type="project" value="InterPro"/>
</dbReference>
<evidence type="ECO:0000256" key="2">
    <source>
        <dbReference type="ARBA" id="ARBA00022833"/>
    </source>
</evidence>
<evidence type="ECO:0000256" key="3">
    <source>
        <dbReference type="ARBA" id="ARBA00029741"/>
    </source>
</evidence>
<evidence type="ECO:0000313" key="10">
    <source>
        <dbReference type="Proteomes" id="UP000886845"/>
    </source>
</evidence>
<dbReference type="EMBL" id="DVOR01000056">
    <property type="protein sequence ID" value="HIV08820.1"/>
    <property type="molecule type" value="Genomic_DNA"/>
</dbReference>
<dbReference type="CDD" id="cd07010">
    <property type="entry name" value="cupin_PMI_type_I_N_bac"/>
    <property type="match status" value="1"/>
</dbReference>
<dbReference type="InterPro" id="IPR014628">
    <property type="entry name" value="Man6P_isomerase_Firm_short"/>
</dbReference>
<proteinExistence type="predicted"/>
<reference evidence="9" key="2">
    <citation type="journal article" date="2021" name="PeerJ">
        <title>Extensive microbial diversity within the chicken gut microbiome revealed by metagenomics and culture.</title>
        <authorList>
            <person name="Gilroy R."/>
            <person name="Ravi A."/>
            <person name="Getino M."/>
            <person name="Pursley I."/>
            <person name="Horton D.L."/>
            <person name="Alikhan N.F."/>
            <person name="Baker D."/>
            <person name="Gharbi K."/>
            <person name="Hall N."/>
            <person name="Watson M."/>
            <person name="Adriaenssens E.M."/>
            <person name="Foster-Nyarko E."/>
            <person name="Jarju S."/>
            <person name="Secka A."/>
            <person name="Antonio M."/>
            <person name="Oren A."/>
            <person name="Chaudhuri R.R."/>
            <person name="La Ragione R."/>
            <person name="Hildebrand F."/>
            <person name="Pallen M.J."/>
        </authorList>
    </citation>
    <scope>NUCLEOTIDE SEQUENCE</scope>
    <source>
        <strain evidence="9">35461</strain>
    </source>
</reference>
<dbReference type="InterPro" id="IPR014710">
    <property type="entry name" value="RmlC-like_jellyroll"/>
</dbReference>
<feature type="active site" evidence="6">
    <location>
        <position position="190"/>
    </location>
</feature>
<dbReference type="InterPro" id="IPR051804">
    <property type="entry name" value="Carb_Metab_Reg_Kinase/Isom"/>
</dbReference>
<feature type="binding site" evidence="5">
    <location>
        <position position="120"/>
    </location>
    <ligand>
        <name>Zn(2+)</name>
        <dbReference type="ChEBI" id="CHEBI:29105"/>
    </ligand>
</feature>
<gene>
    <name evidence="9" type="ORF">IAC79_01730</name>
</gene>
<evidence type="ECO:0000256" key="5">
    <source>
        <dbReference type="PIRSR" id="PIRSR036894-1"/>
    </source>
</evidence>